<dbReference type="RefSeq" id="WP_263573455.1">
    <property type="nucleotide sequence ID" value="NZ_JAJIRN010000011.1"/>
</dbReference>
<dbReference type="Gene3D" id="3.40.50.880">
    <property type="match status" value="1"/>
</dbReference>
<gene>
    <name evidence="6" type="ORF">LNV07_22525</name>
</gene>
<dbReference type="CDD" id="cd03145">
    <property type="entry name" value="GAT1_cyanophycinase"/>
    <property type="match status" value="1"/>
</dbReference>
<keyword evidence="5" id="KW-0732">Signal</keyword>
<proteinExistence type="inferred from homology"/>
<dbReference type="SUPFAM" id="SSF52317">
    <property type="entry name" value="Class I glutamine amidotransferase-like"/>
    <property type="match status" value="1"/>
</dbReference>
<keyword evidence="2" id="KW-0645">Protease</keyword>
<keyword evidence="4" id="KW-0720">Serine protease</keyword>
<feature type="signal peptide" evidence="5">
    <location>
        <begin position="1"/>
        <end position="25"/>
    </location>
</feature>
<dbReference type="Proteomes" id="UP001209701">
    <property type="component" value="Unassembled WGS sequence"/>
</dbReference>
<name>A0ABT2YLB8_9BURK</name>
<dbReference type="PANTHER" id="PTHR36175:SF1">
    <property type="entry name" value="CYANOPHYCINASE"/>
    <property type="match status" value="1"/>
</dbReference>
<dbReference type="EMBL" id="JAJIRN010000011">
    <property type="protein sequence ID" value="MCV2370871.1"/>
    <property type="molecule type" value="Genomic_DNA"/>
</dbReference>
<feature type="chain" id="PRO_5046585657" evidence="5">
    <location>
        <begin position="26"/>
        <end position="424"/>
    </location>
</feature>
<accession>A0ABT2YLB8</accession>
<organism evidence="6 7">
    <name type="scientific">Roseateles oligotrophus</name>
    <dbReference type="NCBI Taxonomy" id="1769250"/>
    <lineage>
        <taxon>Bacteria</taxon>
        <taxon>Pseudomonadati</taxon>
        <taxon>Pseudomonadota</taxon>
        <taxon>Betaproteobacteria</taxon>
        <taxon>Burkholderiales</taxon>
        <taxon>Sphaerotilaceae</taxon>
        <taxon>Roseateles</taxon>
    </lineage>
</organism>
<reference evidence="6 7" key="1">
    <citation type="submission" date="2021-11" db="EMBL/GenBank/DDBJ databases">
        <authorList>
            <person name="Liang Q."/>
            <person name="Mou H."/>
            <person name="Liu Z."/>
        </authorList>
    </citation>
    <scope>NUCLEOTIDE SEQUENCE [LARGE SCALE GENOMIC DNA]</scope>
    <source>
        <strain evidence="6 7">CHU3</strain>
    </source>
</reference>
<protein>
    <submittedName>
        <fullName evidence="6">Cyanophycinase</fullName>
    </submittedName>
</protein>
<evidence type="ECO:0000313" key="7">
    <source>
        <dbReference type="Proteomes" id="UP001209701"/>
    </source>
</evidence>
<sequence>MQINLLIKAAAALLLAAAQPASASAAPIAGPVHLAGTAIIIGGALKYDNDVVWKRIVDAAGGPGARFAVFATAAAKPERSAAQIVAALNAQGARAEAIPVAPRWDGVDLQANLNDAALLAKVAGAQGVFFSGGAQELIVDTLQPSGEPTAMLKAIWSVFNRGGVVAGTSAGAAIMSTTMFRDAQDALQVMKGDLRRGKEIDRGLGFTGPHLFVDQHFLKRGRIGRMLPLMQAEGYKLGLGVEENSAALLRGDEMEVLGAKGVMLVDLAQASTDPGLAGFNLRNAQLSYLESGDRHNFTSGLTTVSAQKLAGHLIDQKAAGFQPFFSNQPFILDILGDTAIVNAMSHLLDSPHAELLGLAFNGRSQGSDNRPDLGFEFRLHKGEGSRGWFSAAAGGENYTVLRLRLDVLPVVIKRPFYTPLNGSR</sequence>
<evidence type="ECO:0000256" key="5">
    <source>
        <dbReference type="SAM" id="SignalP"/>
    </source>
</evidence>
<evidence type="ECO:0000313" key="6">
    <source>
        <dbReference type="EMBL" id="MCV2370871.1"/>
    </source>
</evidence>
<evidence type="ECO:0000256" key="2">
    <source>
        <dbReference type="ARBA" id="ARBA00022670"/>
    </source>
</evidence>
<comment type="similarity">
    <text evidence="1">Belongs to the peptidase S51 family.</text>
</comment>
<keyword evidence="7" id="KW-1185">Reference proteome</keyword>
<evidence type="ECO:0000256" key="1">
    <source>
        <dbReference type="ARBA" id="ARBA00006534"/>
    </source>
</evidence>
<dbReference type="Pfam" id="PF03575">
    <property type="entry name" value="Peptidase_S51"/>
    <property type="match status" value="1"/>
</dbReference>
<evidence type="ECO:0000256" key="3">
    <source>
        <dbReference type="ARBA" id="ARBA00022801"/>
    </source>
</evidence>
<evidence type="ECO:0000256" key="4">
    <source>
        <dbReference type="ARBA" id="ARBA00022825"/>
    </source>
</evidence>
<dbReference type="PANTHER" id="PTHR36175">
    <property type="entry name" value="CYANOPHYCINASE"/>
    <property type="match status" value="1"/>
</dbReference>
<keyword evidence="3" id="KW-0378">Hydrolase</keyword>
<dbReference type="InterPro" id="IPR005320">
    <property type="entry name" value="Peptidase_S51"/>
</dbReference>
<comment type="caution">
    <text evidence="6">The sequence shown here is derived from an EMBL/GenBank/DDBJ whole genome shotgun (WGS) entry which is preliminary data.</text>
</comment>
<dbReference type="InterPro" id="IPR029062">
    <property type="entry name" value="Class_I_gatase-like"/>
</dbReference>